<dbReference type="EMBL" id="KN846957">
    <property type="protein sequence ID" value="KIW70771.1"/>
    <property type="molecule type" value="Genomic_DNA"/>
</dbReference>
<feature type="compositionally biased region" description="Acidic residues" evidence="1">
    <location>
        <begin position="368"/>
        <end position="383"/>
    </location>
</feature>
<dbReference type="AlphaFoldDB" id="A0A0D2CZS9"/>
<reference evidence="2 3" key="1">
    <citation type="submission" date="2015-01" db="EMBL/GenBank/DDBJ databases">
        <title>The Genome Sequence of Capronia semiimmersa CBS27337.</title>
        <authorList>
            <consortium name="The Broad Institute Genomics Platform"/>
            <person name="Cuomo C."/>
            <person name="de Hoog S."/>
            <person name="Gorbushina A."/>
            <person name="Stielow B."/>
            <person name="Teixiera M."/>
            <person name="Abouelleil A."/>
            <person name="Chapman S.B."/>
            <person name="Priest M."/>
            <person name="Young S.K."/>
            <person name="Wortman J."/>
            <person name="Nusbaum C."/>
            <person name="Birren B."/>
        </authorList>
    </citation>
    <scope>NUCLEOTIDE SEQUENCE [LARGE SCALE GENOMIC DNA]</scope>
    <source>
        <strain evidence="2 3">CBS 27337</strain>
    </source>
</reference>
<feature type="region of interest" description="Disordered" evidence="1">
    <location>
        <begin position="121"/>
        <end position="254"/>
    </location>
</feature>
<keyword evidence="3" id="KW-1185">Reference proteome</keyword>
<dbReference type="HOGENOM" id="CLU_745973_0_0_1"/>
<name>A0A0D2CZS9_9EURO</name>
<proteinExistence type="predicted"/>
<feature type="compositionally biased region" description="Low complexity" evidence="1">
    <location>
        <begin position="338"/>
        <end position="352"/>
    </location>
</feature>
<organism evidence="2 3">
    <name type="scientific">Phialophora macrospora</name>
    <dbReference type="NCBI Taxonomy" id="1851006"/>
    <lineage>
        <taxon>Eukaryota</taxon>
        <taxon>Fungi</taxon>
        <taxon>Dikarya</taxon>
        <taxon>Ascomycota</taxon>
        <taxon>Pezizomycotina</taxon>
        <taxon>Eurotiomycetes</taxon>
        <taxon>Chaetothyriomycetidae</taxon>
        <taxon>Chaetothyriales</taxon>
        <taxon>Herpotrichiellaceae</taxon>
        <taxon>Phialophora</taxon>
    </lineage>
</organism>
<feature type="compositionally biased region" description="Basic residues" evidence="1">
    <location>
        <begin position="181"/>
        <end position="190"/>
    </location>
</feature>
<evidence type="ECO:0000313" key="2">
    <source>
        <dbReference type="EMBL" id="KIW70771.1"/>
    </source>
</evidence>
<feature type="region of interest" description="Disordered" evidence="1">
    <location>
        <begin position="330"/>
        <end position="383"/>
    </location>
</feature>
<gene>
    <name evidence="2" type="ORF">PV04_03012</name>
</gene>
<protein>
    <submittedName>
        <fullName evidence="2">Uncharacterized protein</fullName>
    </submittedName>
</protein>
<feature type="compositionally biased region" description="Polar residues" evidence="1">
    <location>
        <begin position="213"/>
        <end position="229"/>
    </location>
</feature>
<dbReference type="Proteomes" id="UP000054266">
    <property type="component" value="Unassembled WGS sequence"/>
</dbReference>
<evidence type="ECO:0000313" key="3">
    <source>
        <dbReference type="Proteomes" id="UP000054266"/>
    </source>
</evidence>
<accession>A0A0D2CZS9</accession>
<sequence>MPECTADTKPRRIYKQGSANDVKFYKMANQDPEFSAFQQGDVFQHDDGQRLKLVYHHAKIHGRQDKPLRPYNPPRESLRFQVADENVDGNNGLSNLSLATGPKEMEQLVGAKKVGDPWRHWKLLRPTPGSDPDQPTTWEDLGTLDEVRTSWNNRWQVRPGPDDEDVPGSGGHGDEEQTRGNKGRGRKRKSTQGPNRKTPVSAGSLTGPAGPRTRTSTQAQVPPTHNSLPNLDAPGVPLGPQQYGGQRPQDAQHRGWFDPSQFNRQYVEDLAFQPNTHTDPLDPNAPARISRHSQLPGFPRSMVQEHTSPYATDWGYGAAASGFLGQQVSHQPQSAMAQQIPTQQMLYQQQTQPWHPDGQGRRRQQADNGDDVGDETDDEHAVW</sequence>
<evidence type="ECO:0000256" key="1">
    <source>
        <dbReference type="SAM" id="MobiDB-lite"/>
    </source>
</evidence>